<evidence type="ECO:0000313" key="2">
    <source>
        <dbReference type="EMBL" id="MFD1722698.1"/>
    </source>
</evidence>
<sequence length="117" mass="12364">MSDANGMSLSADVPTPVRRFVDTTNAGDGEGLVQVFTEDAFLSDCGREHHGRQGVAEWDRTGNIGEQAHFDLLGCKPGATPQEVVATVLVSGDGYNGTSELAFTLRGEAISRLVITP</sequence>
<feature type="domain" description="SnoaL-like" evidence="1">
    <location>
        <begin position="17"/>
        <end position="93"/>
    </location>
</feature>
<dbReference type="Gene3D" id="3.10.450.50">
    <property type="match status" value="1"/>
</dbReference>
<accession>A0ABW4LJ24</accession>
<protein>
    <submittedName>
        <fullName evidence="2">Nuclear transport factor 2 family protein</fullName>
    </submittedName>
</protein>
<dbReference type="EMBL" id="JBHUEA010000025">
    <property type="protein sequence ID" value="MFD1722698.1"/>
    <property type="molecule type" value="Genomic_DNA"/>
</dbReference>
<dbReference type="RefSeq" id="WP_377936035.1">
    <property type="nucleotide sequence ID" value="NZ_JBHUEA010000025.1"/>
</dbReference>
<organism evidence="2 3">
    <name type="scientific">Amnibacterium endophyticum</name>
    <dbReference type="NCBI Taxonomy" id="2109337"/>
    <lineage>
        <taxon>Bacteria</taxon>
        <taxon>Bacillati</taxon>
        <taxon>Actinomycetota</taxon>
        <taxon>Actinomycetes</taxon>
        <taxon>Micrococcales</taxon>
        <taxon>Microbacteriaceae</taxon>
        <taxon>Amnibacterium</taxon>
    </lineage>
</organism>
<reference evidence="3" key="1">
    <citation type="journal article" date="2019" name="Int. J. Syst. Evol. Microbiol.">
        <title>The Global Catalogue of Microorganisms (GCM) 10K type strain sequencing project: providing services to taxonomists for standard genome sequencing and annotation.</title>
        <authorList>
            <consortium name="The Broad Institute Genomics Platform"/>
            <consortium name="The Broad Institute Genome Sequencing Center for Infectious Disease"/>
            <person name="Wu L."/>
            <person name="Ma J."/>
        </authorList>
    </citation>
    <scope>NUCLEOTIDE SEQUENCE [LARGE SCALE GENOMIC DNA]</scope>
    <source>
        <strain evidence="3">CGMCC 1.12471</strain>
    </source>
</reference>
<comment type="caution">
    <text evidence="2">The sequence shown here is derived from an EMBL/GenBank/DDBJ whole genome shotgun (WGS) entry which is preliminary data.</text>
</comment>
<dbReference type="InterPro" id="IPR037401">
    <property type="entry name" value="SnoaL-like"/>
</dbReference>
<dbReference type="SUPFAM" id="SSF54427">
    <property type="entry name" value="NTF2-like"/>
    <property type="match status" value="1"/>
</dbReference>
<dbReference type="Pfam" id="PF12680">
    <property type="entry name" value="SnoaL_2"/>
    <property type="match status" value="1"/>
</dbReference>
<dbReference type="Proteomes" id="UP001597347">
    <property type="component" value="Unassembled WGS sequence"/>
</dbReference>
<name>A0ABW4LJ24_9MICO</name>
<proteinExistence type="predicted"/>
<keyword evidence="3" id="KW-1185">Reference proteome</keyword>
<gene>
    <name evidence="2" type="ORF">ACFSBI_14170</name>
</gene>
<evidence type="ECO:0000259" key="1">
    <source>
        <dbReference type="Pfam" id="PF12680"/>
    </source>
</evidence>
<dbReference type="InterPro" id="IPR032710">
    <property type="entry name" value="NTF2-like_dom_sf"/>
</dbReference>
<evidence type="ECO:0000313" key="3">
    <source>
        <dbReference type="Proteomes" id="UP001597347"/>
    </source>
</evidence>